<dbReference type="EMBL" id="QWLB01000088">
    <property type="protein sequence ID" value="RIH90339.1"/>
    <property type="molecule type" value="Genomic_DNA"/>
</dbReference>
<dbReference type="InterPro" id="IPR008988">
    <property type="entry name" value="Transcriptional_repressor_C"/>
</dbReference>
<dbReference type="EC" id="6.3.4.15" evidence="2"/>
<evidence type="ECO:0000313" key="2">
    <source>
        <dbReference type="EMBL" id="RIH90339.1"/>
    </source>
</evidence>
<dbReference type="AlphaFoldDB" id="A0A399F4Y1"/>
<keyword evidence="2" id="KW-0436">Ligase</keyword>
<dbReference type="Pfam" id="PF02237">
    <property type="entry name" value="BPL_C"/>
    <property type="match status" value="1"/>
</dbReference>
<sequence length="111" mass="11698">MLGVGLNVYPPVPEGAAAVAEYASRSRVELLADLLDRLEARYHQLYHEPEGVLEAYRAHSLTLGREVKVTTQQGGLQGQAVGLGPDGALLLKVGGQIRAIGAGDVQLVGQL</sequence>
<dbReference type="GO" id="GO:0004077">
    <property type="term" value="F:biotin--[biotin carboxyl-carrier protein] ligase activity"/>
    <property type="evidence" value="ECO:0007669"/>
    <property type="project" value="UniProtKB-EC"/>
</dbReference>
<dbReference type="Proteomes" id="UP000266178">
    <property type="component" value="Unassembled WGS sequence"/>
</dbReference>
<reference evidence="2 3" key="1">
    <citation type="submission" date="2018-08" db="EMBL/GenBank/DDBJ databases">
        <title>Meiothermus granaticius genome AF-68 sequencing project.</title>
        <authorList>
            <person name="Da Costa M.S."/>
            <person name="Albuquerque L."/>
            <person name="Raposo P."/>
            <person name="Froufe H.J.C."/>
            <person name="Barroso C.S."/>
            <person name="Egas C."/>
        </authorList>
    </citation>
    <scope>NUCLEOTIDE SEQUENCE [LARGE SCALE GENOMIC DNA]</scope>
    <source>
        <strain evidence="2 3">AF-68</strain>
    </source>
</reference>
<accession>A0A399F4Y1</accession>
<name>A0A399F4Y1_9DEIN</name>
<proteinExistence type="predicted"/>
<feature type="domain" description="Biotin protein ligase C-terminal" evidence="1">
    <location>
        <begin position="62"/>
        <end position="107"/>
    </location>
</feature>
<protein>
    <submittedName>
        <fullName evidence="2">Bifunctional ligase/repressor BirA</fullName>
        <ecNumber evidence="2">6.3.4.15</ecNumber>
    </submittedName>
</protein>
<dbReference type="Gene3D" id="2.30.30.100">
    <property type="match status" value="1"/>
</dbReference>
<dbReference type="InterPro" id="IPR003142">
    <property type="entry name" value="BPL_C"/>
</dbReference>
<comment type="caution">
    <text evidence="2">The sequence shown here is derived from an EMBL/GenBank/DDBJ whole genome shotgun (WGS) entry which is preliminary data.</text>
</comment>
<evidence type="ECO:0000259" key="1">
    <source>
        <dbReference type="Pfam" id="PF02237"/>
    </source>
</evidence>
<evidence type="ECO:0000313" key="3">
    <source>
        <dbReference type="Proteomes" id="UP000266178"/>
    </source>
</evidence>
<gene>
    <name evidence="2" type="primary">birA</name>
    <name evidence="2" type="ORF">Mgrana_03260</name>
</gene>
<organism evidence="2 3">
    <name type="scientific">Meiothermus granaticius NBRC 107808</name>
    <dbReference type="NCBI Taxonomy" id="1227551"/>
    <lineage>
        <taxon>Bacteria</taxon>
        <taxon>Thermotogati</taxon>
        <taxon>Deinococcota</taxon>
        <taxon>Deinococci</taxon>
        <taxon>Thermales</taxon>
        <taxon>Thermaceae</taxon>
        <taxon>Meiothermus</taxon>
    </lineage>
</organism>
<keyword evidence="3" id="KW-1185">Reference proteome</keyword>
<dbReference type="SUPFAM" id="SSF50037">
    <property type="entry name" value="C-terminal domain of transcriptional repressors"/>
    <property type="match status" value="1"/>
</dbReference>